<evidence type="ECO:0000256" key="1">
    <source>
        <dbReference type="ARBA" id="ARBA00022723"/>
    </source>
</evidence>
<sequence length="450" mass="50710">MDRRPHHSPLPGAPSPGTSSRQQTFEGLPTLQQGFYPIQRHQVHPEDAPPWTSQNPVPIPRSESELYPQQDIYSTGAYQELPYASSEIPQHPYSSSRNDRDRMQGGQEKQQKQRVGRKRGRVPTSCTECRARKQRCDGAQPCLQCSKRQVDPSICRYEIDPRTTASREVGQEDTGPSGSERRKEKRRKSEAPRRDDGETLAHGMWNAPLAFSGGRFDDERRRAGDDGLARYQMTERNPRPPNLGTMLNDLSAYRMVGSGIWRPWDDSRSGMQQAGSLNTDLYGVQSAYPGSNSHHNLPPIIPPSPVLRPRSEADVRGDADYEGYERTKRNSAPKSSSSEGDASLVARRVRDLSPPGPQKEDSTARNAFKGNNFFVSDAAKMILKGPTTAAKEGRPQSDFDKAQSWSPENIKSRCLGKLPAKERCDELVQRYFDRFNRQVFFFCCSLRNRV</sequence>
<dbReference type="OrthoDB" id="3362851at2759"/>
<dbReference type="InterPro" id="IPR051430">
    <property type="entry name" value="Fungal_TF_Env_Response"/>
</dbReference>
<gene>
    <name evidence="9" type="ORF">L202_04446</name>
</gene>
<dbReference type="GO" id="GO:0008270">
    <property type="term" value="F:zinc ion binding"/>
    <property type="evidence" value="ECO:0007669"/>
    <property type="project" value="InterPro"/>
</dbReference>
<feature type="domain" description="Zn(2)-C6 fungal-type" evidence="8">
    <location>
        <begin position="125"/>
        <end position="157"/>
    </location>
</feature>
<evidence type="ECO:0000256" key="2">
    <source>
        <dbReference type="ARBA" id="ARBA00022833"/>
    </source>
</evidence>
<keyword evidence="3" id="KW-0805">Transcription regulation</keyword>
<keyword evidence="5" id="KW-0804">Transcription</keyword>
<dbReference type="RefSeq" id="XP_018993969.1">
    <property type="nucleotide sequence ID" value="XM_019138532.1"/>
</dbReference>
<feature type="compositionally biased region" description="Polar residues" evidence="7">
    <location>
        <begin position="16"/>
        <end position="33"/>
    </location>
</feature>
<reference evidence="9 10" key="1">
    <citation type="submission" date="2016-06" db="EMBL/GenBank/DDBJ databases">
        <title>Evolution of pathogenesis and genome organization in the Tremellales.</title>
        <authorList>
            <person name="Cuomo C."/>
            <person name="Litvintseva A."/>
            <person name="Heitman J."/>
            <person name="Chen Y."/>
            <person name="Sun S."/>
            <person name="Springer D."/>
            <person name="Dromer F."/>
            <person name="Young S."/>
            <person name="Zeng Q."/>
            <person name="Chapman S."/>
            <person name="Gujja S."/>
            <person name="Saif S."/>
            <person name="Birren B."/>
        </authorList>
    </citation>
    <scope>NUCLEOTIDE SEQUENCE [LARGE SCALE GENOMIC DNA]</scope>
    <source>
        <strain evidence="9 10">CBS 6039</strain>
    </source>
</reference>
<dbReference type="PROSITE" id="PS50048">
    <property type="entry name" value="ZN2_CY6_FUNGAL_2"/>
    <property type="match status" value="1"/>
</dbReference>
<dbReference type="PANTHER" id="PTHR31944">
    <property type="entry name" value="HEME-RESPONSIVE ZINC FINGER TRANSCRIPTION FACTOR HAP1"/>
    <property type="match status" value="1"/>
</dbReference>
<dbReference type="InterPro" id="IPR036864">
    <property type="entry name" value="Zn2-C6_fun-type_DNA-bd_sf"/>
</dbReference>
<keyword evidence="2" id="KW-0862">Zinc</keyword>
<dbReference type="GO" id="GO:0000978">
    <property type="term" value="F:RNA polymerase II cis-regulatory region sequence-specific DNA binding"/>
    <property type="evidence" value="ECO:0007669"/>
    <property type="project" value="TreeGrafter"/>
</dbReference>
<dbReference type="Proteomes" id="UP000094065">
    <property type="component" value="Unassembled WGS sequence"/>
</dbReference>
<dbReference type="SMART" id="SM00066">
    <property type="entry name" value="GAL4"/>
    <property type="match status" value="1"/>
</dbReference>
<evidence type="ECO:0000313" key="10">
    <source>
        <dbReference type="Proteomes" id="UP000094065"/>
    </source>
</evidence>
<proteinExistence type="predicted"/>
<feature type="region of interest" description="Disordered" evidence="7">
    <location>
        <begin position="161"/>
        <end position="203"/>
    </location>
</feature>
<dbReference type="EMBL" id="AWGJ01000006">
    <property type="protein sequence ID" value="ODN78923.1"/>
    <property type="molecule type" value="Genomic_DNA"/>
</dbReference>
<evidence type="ECO:0000256" key="5">
    <source>
        <dbReference type="ARBA" id="ARBA00023163"/>
    </source>
</evidence>
<dbReference type="GO" id="GO:0001228">
    <property type="term" value="F:DNA-binding transcription activator activity, RNA polymerase II-specific"/>
    <property type="evidence" value="ECO:0007669"/>
    <property type="project" value="TreeGrafter"/>
</dbReference>
<feature type="region of interest" description="Disordered" evidence="7">
    <location>
        <begin position="1"/>
        <end position="130"/>
    </location>
</feature>
<feature type="compositionally biased region" description="Polar residues" evidence="7">
    <location>
        <begin position="330"/>
        <end position="340"/>
    </location>
</feature>
<protein>
    <recommendedName>
        <fullName evidence="8">Zn(2)-C6 fungal-type domain-containing protein</fullName>
    </recommendedName>
</protein>
<dbReference type="GeneID" id="30155755"/>
<keyword evidence="6" id="KW-0539">Nucleus</keyword>
<dbReference type="InterPro" id="IPR001138">
    <property type="entry name" value="Zn2Cys6_DnaBD"/>
</dbReference>
<evidence type="ECO:0000259" key="8">
    <source>
        <dbReference type="PROSITE" id="PS50048"/>
    </source>
</evidence>
<name>A0A1E3HRD1_9TREE</name>
<dbReference type="SUPFAM" id="SSF57701">
    <property type="entry name" value="Zn2/Cys6 DNA-binding domain"/>
    <property type="match status" value="1"/>
</dbReference>
<comment type="caution">
    <text evidence="9">The sequence shown here is derived from an EMBL/GenBank/DDBJ whole genome shotgun (WGS) entry which is preliminary data.</text>
</comment>
<evidence type="ECO:0000256" key="4">
    <source>
        <dbReference type="ARBA" id="ARBA00023125"/>
    </source>
</evidence>
<keyword evidence="1" id="KW-0479">Metal-binding</keyword>
<dbReference type="Pfam" id="PF00172">
    <property type="entry name" value="Zn_clus"/>
    <property type="match status" value="1"/>
</dbReference>
<dbReference type="CDD" id="cd00067">
    <property type="entry name" value="GAL4"/>
    <property type="match status" value="1"/>
</dbReference>
<dbReference type="Gene3D" id="4.10.240.10">
    <property type="entry name" value="Zn(2)-C6 fungal-type DNA-binding domain"/>
    <property type="match status" value="1"/>
</dbReference>
<keyword evidence="4" id="KW-0238">DNA-binding</keyword>
<keyword evidence="10" id="KW-1185">Reference proteome</keyword>
<feature type="compositionally biased region" description="Basic residues" evidence="7">
    <location>
        <begin position="112"/>
        <end position="121"/>
    </location>
</feature>
<dbReference type="AlphaFoldDB" id="A0A1E3HRD1"/>
<dbReference type="GO" id="GO:0005634">
    <property type="term" value="C:nucleus"/>
    <property type="evidence" value="ECO:0007669"/>
    <property type="project" value="TreeGrafter"/>
</dbReference>
<organism evidence="9 10">
    <name type="scientific">Cryptococcus amylolentus CBS 6039</name>
    <dbReference type="NCBI Taxonomy" id="1295533"/>
    <lineage>
        <taxon>Eukaryota</taxon>
        <taxon>Fungi</taxon>
        <taxon>Dikarya</taxon>
        <taxon>Basidiomycota</taxon>
        <taxon>Agaricomycotina</taxon>
        <taxon>Tremellomycetes</taxon>
        <taxon>Tremellales</taxon>
        <taxon>Cryptococcaceae</taxon>
        <taxon>Cryptococcus</taxon>
    </lineage>
</organism>
<evidence type="ECO:0000313" key="9">
    <source>
        <dbReference type="EMBL" id="ODN78923.1"/>
    </source>
</evidence>
<feature type="compositionally biased region" description="Basic and acidic residues" evidence="7">
    <location>
        <begin position="309"/>
        <end position="328"/>
    </location>
</feature>
<feature type="compositionally biased region" description="Basic and acidic residues" evidence="7">
    <location>
        <begin position="179"/>
        <end position="199"/>
    </location>
</feature>
<evidence type="ECO:0000256" key="7">
    <source>
        <dbReference type="SAM" id="MobiDB-lite"/>
    </source>
</evidence>
<dbReference type="PANTHER" id="PTHR31944:SF131">
    <property type="entry name" value="HEME-RESPONSIVE ZINC FINGER TRANSCRIPTION FACTOR HAP1"/>
    <property type="match status" value="1"/>
</dbReference>
<accession>A0A1E3HRD1</accession>
<evidence type="ECO:0000256" key="6">
    <source>
        <dbReference type="ARBA" id="ARBA00023242"/>
    </source>
</evidence>
<evidence type="ECO:0000256" key="3">
    <source>
        <dbReference type="ARBA" id="ARBA00023015"/>
    </source>
</evidence>
<feature type="region of interest" description="Disordered" evidence="7">
    <location>
        <begin position="285"/>
        <end position="344"/>
    </location>
</feature>